<evidence type="ECO:0000313" key="8">
    <source>
        <dbReference type="EMBL" id="BAL59123.1"/>
    </source>
</evidence>
<keyword evidence="4 6" id="KW-0378">Hydrolase</keyword>
<dbReference type="InterPro" id="IPR037004">
    <property type="entry name" value="Exonuc_VII_ssu_sf"/>
</dbReference>
<dbReference type="GO" id="GO:0009318">
    <property type="term" value="C:exodeoxyribonuclease VII complex"/>
    <property type="evidence" value="ECO:0007669"/>
    <property type="project" value="UniProtKB-UniRule"/>
</dbReference>
<comment type="similarity">
    <text evidence="1 6">Belongs to the XseB family.</text>
</comment>
<evidence type="ECO:0000256" key="5">
    <source>
        <dbReference type="ARBA" id="ARBA00022839"/>
    </source>
</evidence>
<comment type="subunit">
    <text evidence="6">Heterooligomer composed of large and small subunits.</text>
</comment>
<dbReference type="GO" id="GO:0008855">
    <property type="term" value="F:exodeoxyribonuclease VII activity"/>
    <property type="evidence" value="ECO:0007669"/>
    <property type="project" value="UniProtKB-UniRule"/>
</dbReference>
<keyword evidence="7" id="KW-0175">Coiled coil</keyword>
<dbReference type="PANTHER" id="PTHR34137:SF1">
    <property type="entry name" value="EXODEOXYRIBONUCLEASE 7 SMALL SUBUNIT"/>
    <property type="match status" value="1"/>
</dbReference>
<keyword evidence="5 6" id="KW-0269">Exonuclease</keyword>
<dbReference type="AlphaFoldDB" id="H5SSI7"/>
<dbReference type="PIRSF" id="PIRSF006488">
    <property type="entry name" value="Exonuc_VII_S"/>
    <property type="match status" value="1"/>
</dbReference>
<reference evidence="8" key="1">
    <citation type="journal article" date="2005" name="Environ. Microbiol.">
        <title>Genetic and functional properties of uncultivated thermophilic crenarchaeotes from a subsurface gold mine as revealed by analysis of genome fragments.</title>
        <authorList>
            <person name="Nunoura T."/>
            <person name="Hirayama H."/>
            <person name="Takami H."/>
            <person name="Oida H."/>
            <person name="Nishi S."/>
            <person name="Shimamura S."/>
            <person name="Suzuki Y."/>
            <person name="Inagaki F."/>
            <person name="Takai K."/>
            <person name="Nealson K.H."/>
            <person name="Horikoshi K."/>
        </authorList>
    </citation>
    <scope>NUCLEOTIDE SEQUENCE</scope>
</reference>
<keyword evidence="3 6" id="KW-0540">Nuclease</keyword>
<evidence type="ECO:0000256" key="6">
    <source>
        <dbReference type="HAMAP-Rule" id="MF_00337"/>
    </source>
</evidence>
<keyword evidence="2 6" id="KW-0963">Cytoplasm</keyword>
<dbReference type="GO" id="GO:0006308">
    <property type="term" value="P:DNA catabolic process"/>
    <property type="evidence" value="ECO:0007669"/>
    <property type="project" value="UniProtKB-UniRule"/>
</dbReference>
<reference evidence="8" key="2">
    <citation type="journal article" date="2012" name="PLoS ONE">
        <title>A Deeply Branching Thermophilic Bacterium with an Ancient Acetyl-CoA Pathway Dominates a Subsurface Ecosystem.</title>
        <authorList>
            <person name="Takami H."/>
            <person name="Noguchi H."/>
            <person name="Takaki Y."/>
            <person name="Uchiyama I."/>
            <person name="Toyoda A."/>
            <person name="Nishi S."/>
            <person name="Chee G.-J."/>
            <person name="Arai W."/>
            <person name="Nunoura T."/>
            <person name="Itoh T."/>
            <person name="Hattori M."/>
            <person name="Takai K."/>
        </authorList>
    </citation>
    <scope>NUCLEOTIDE SEQUENCE</scope>
</reference>
<evidence type="ECO:0000256" key="7">
    <source>
        <dbReference type="SAM" id="Coils"/>
    </source>
</evidence>
<dbReference type="GO" id="GO:0005829">
    <property type="term" value="C:cytosol"/>
    <property type="evidence" value="ECO:0007669"/>
    <property type="project" value="TreeGrafter"/>
</dbReference>
<dbReference type="InterPro" id="IPR003761">
    <property type="entry name" value="Exonuc_VII_S"/>
</dbReference>
<dbReference type="PANTHER" id="PTHR34137">
    <property type="entry name" value="EXODEOXYRIBONUCLEASE 7 SMALL SUBUNIT"/>
    <property type="match status" value="1"/>
</dbReference>
<dbReference type="NCBIfam" id="TIGR01280">
    <property type="entry name" value="xseB"/>
    <property type="match status" value="1"/>
</dbReference>
<feature type="coiled-coil region" evidence="7">
    <location>
        <begin position="12"/>
        <end position="70"/>
    </location>
</feature>
<gene>
    <name evidence="6" type="primary">xseB</name>
    <name evidence="8" type="ORF">HGMM_OP3C278</name>
</gene>
<dbReference type="Pfam" id="PF02609">
    <property type="entry name" value="Exonuc_VII_S"/>
    <property type="match status" value="1"/>
</dbReference>
<protein>
    <recommendedName>
        <fullName evidence="6">Exodeoxyribonuclease 7 small subunit</fullName>
        <ecNumber evidence="6">3.1.11.6</ecNumber>
    </recommendedName>
    <alternativeName>
        <fullName evidence="6">Exodeoxyribonuclease VII small subunit</fullName>
        <shortName evidence="6">Exonuclease VII small subunit</shortName>
    </alternativeName>
</protein>
<dbReference type="Gene3D" id="1.10.287.1040">
    <property type="entry name" value="Exonuclease VII, small subunit"/>
    <property type="match status" value="1"/>
</dbReference>
<evidence type="ECO:0000256" key="1">
    <source>
        <dbReference type="ARBA" id="ARBA00009998"/>
    </source>
</evidence>
<dbReference type="EMBL" id="AP011802">
    <property type="protein sequence ID" value="BAL59123.1"/>
    <property type="molecule type" value="Genomic_DNA"/>
</dbReference>
<accession>H5SSI7</accession>
<dbReference type="HAMAP" id="MF_00337">
    <property type="entry name" value="Exonuc_7_S"/>
    <property type="match status" value="1"/>
</dbReference>
<dbReference type="SUPFAM" id="SSF116842">
    <property type="entry name" value="XseB-like"/>
    <property type="match status" value="1"/>
</dbReference>
<dbReference type="EC" id="3.1.11.6" evidence="6"/>
<organism evidence="8">
    <name type="scientific">Acetithermum autotrophicum</name>
    <dbReference type="NCBI Taxonomy" id="1446466"/>
    <lineage>
        <taxon>Bacteria</taxon>
        <taxon>Candidatus Bipolaricaulota</taxon>
        <taxon>Candidatus Acetithermum</taxon>
    </lineage>
</organism>
<comment type="catalytic activity">
    <reaction evidence="6">
        <text>Exonucleolytic cleavage in either 5'- to 3'- or 3'- to 5'-direction to yield nucleoside 5'-phosphates.</text>
        <dbReference type="EC" id="3.1.11.6"/>
    </reaction>
</comment>
<name>H5SSI7_ACEAU</name>
<evidence type="ECO:0000256" key="2">
    <source>
        <dbReference type="ARBA" id="ARBA00022490"/>
    </source>
</evidence>
<evidence type="ECO:0000256" key="3">
    <source>
        <dbReference type="ARBA" id="ARBA00022722"/>
    </source>
</evidence>
<comment type="function">
    <text evidence="6">Bidirectionally degrades single-stranded DNA into large acid-insoluble oligonucleotides, which are then degraded further into small acid-soluble oligonucleotides.</text>
</comment>
<sequence length="74" mass="8503">MEKKSLKIEPALTRLEEIVRQLENEQISLEESLELFEEGVKLADSIQKRLSEAQLRVKKVLEEAEGFKVEDFGG</sequence>
<evidence type="ECO:0000256" key="4">
    <source>
        <dbReference type="ARBA" id="ARBA00022801"/>
    </source>
</evidence>
<comment type="subcellular location">
    <subcellularLocation>
        <location evidence="6">Cytoplasm</location>
    </subcellularLocation>
</comment>
<proteinExistence type="inferred from homology"/>